<reference evidence="1 2" key="1">
    <citation type="submission" date="2013-12" db="EMBL/GenBank/DDBJ databases">
        <title>Draft genome of the parsitic nematode Ancylostoma duodenale.</title>
        <authorList>
            <person name="Mitreva M."/>
        </authorList>
    </citation>
    <scope>NUCLEOTIDE SEQUENCE [LARGE SCALE GENOMIC DNA]</scope>
    <source>
        <strain evidence="1 2">Zhejiang</strain>
    </source>
</reference>
<accession>A0A0C2FFY0</accession>
<dbReference type="Proteomes" id="UP000054047">
    <property type="component" value="Unassembled WGS sequence"/>
</dbReference>
<evidence type="ECO:0000313" key="2">
    <source>
        <dbReference type="Proteomes" id="UP000054047"/>
    </source>
</evidence>
<dbReference type="AlphaFoldDB" id="A0A0C2FFY0"/>
<evidence type="ECO:0000313" key="1">
    <source>
        <dbReference type="EMBL" id="KIH47530.1"/>
    </source>
</evidence>
<sequence>MYHACKVIGNRIKKFTGTEKKTFEEFLEEYTDLIQRFAIPHEVAKNLLPLYLAGGAKMKYQQIPGHEKLSRKGLFTELAKRLKSQALLCNLRDELHNLTQGRDSVGEFAKKVYSEMKIAFQGQGDRIISRMAIDFFVKGLNPDIRKAIRRLPDTDEFETIVCRAEKEHCILE</sequence>
<dbReference type="EMBL" id="KN767589">
    <property type="protein sequence ID" value="KIH47530.1"/>
    <property type="molecule type" value="Genomic_DNA"/>
</dbReference>
<protein>
    <recommendedName>
        <fullName evidence="3">Retrotransposon gag domain-containing protein</fullName>
    </recommendedName>
</protein>
<keyword evidence="2" id="KW-1185">Reference proteome</keyword>
<evidence type="ECO:0008006" key="3">
    <source>
        <dbReference type="Google" id="ProtNLM"/>
    </source>
</evidence>
<gene>
    <name evidence="1" type="ORF">ANCDUO_22410</name>
</gene>
<dbReference type="OrthoDB" id="7999341at2759"/>
<organism evidence="1 2">
    <name type="scientific">Ancylostoma duodenale</name>
    <dbReference type="NCBI Taxonomy" id="51022"/>
    <lineage>
        <taxon>Eukaryota</taxon>
        <taxon>Metazoa</taxon>
        <taxon>Ecdysozoa</taxon>
        <taxon>Nematoda</taxon>
        <taxon>Chromadorea</taxon>
        <taxon>Rhabditida</taxon>
        <taxon>Rhabditina</taxon>
        <taxon>Rhabditomorpha</taxon>
        <taxon>Strongyloidea</taxon>
        <taxon>Ancylostomatidae</taxon>
        <taxon>Ancylostomatinae</taxon>
        <taxon>Ancylostoma</taxon>
    </lineage>
</organism>
<proteinExistence type="predicted"/>
<name>A0A0C2FFY0_9BILA</name>